<dbReference type="GO" id="GO:0009073">
    <property type="term" value="P:aromatic amino acid family biosynthetic process"/>
    <property type="evidence" value="ECO:0007669"/>
    <property type="project" value="UniProtKB-KW"/>
</dbReference>
<evidence type="ECO:0000256" key="5">
    <source>
        <dbReference type="ARBA" id="ARBA00023141"/>
    </source>
</evidence>
<evidence type="ECO:0000256" key="8">
    <source>
        <dbReference type="ARBA" id="ARBA00060613"/>
    </source>
</evidence>
<keyword evidence="4 9" id="KW-0560">Oxidoreductase</keyword>
<keyword evidence="3 9" id="KW-0521">NADP</keyword>
<feature type="binding site" evidence="9">
    <location>
        <position position="258"/>
    </location>
    <ligand>
        <name>NADP(+)</name>
        <dbReference type="ChEBI" id="CHEBI:58349"/>
    </ligand>
</feature>
<dbReference type="GO" id="GO:0009423">
    <property type="term" value="P:chorismate biosynthetic process"/>
    <property type="evidence" value="ECO:0007669"/>
    <property type="project" value="UniProtKB-UniRule"/>
</dbReference>
<dbReference type="AlphaFoldDB" id="A0AB73HED3"/>
<evidence type="ECO:0000256" key="2">
    <source>
        <dbReference type="ARBA" id="ARBA00022605"/>
    </source>
</evidence>
<dbReference type="GO" id="GO:0008652">
    <property type="term" value="P:amino acid biosynthetic process"/>
    <property type="evidence" value="ECO:0007669"/>
    <property type="project" value="UniProtKB-KW"/>
</dbReference>
<name>A0AB73HED3_PEDPE</name>
<feature type="binding site" evidence="9">
    <location>
        <position position="265"/>
    </location>
    <ligand>
        <name>shikimate</name>
        <dbReference type="ChEBI" id="CHEBI:36208"/>
    </ligand>
</feature>
<dbReference type="Gene3D" id="3.40.50.720">
    <property type="entry name" value="NAD(P)-binding Rossmann-like Domain"/>
    <property type="match status" value="1"/>
</dbReference>
<dbReference type="GO" id="GO:0004764">
    <property type="term" value="F:shikimate 3-dehydrogenase (NADP+) activity"/>
    <property type="evidence" value="ECO:0007669"/>
    <property type="project" value="UniProtKB-UniRule"/>
</dbReference>
<comment type="caution">
    <text evidence="12">The sequence shown here is derived from an EMBL/GenBank/DDBJ whole genome shotgun (WGS) entry which is preliminary data.</text>
</comment>
<protein>
    <recommendedName>
        <fullName evidence="9">Shikimate dehydrogenase (NADP(+))</fullName>
        <shortName evidence="9">SDH</shortName>
        <ecNumber evidence="9">1.1.1.25</ecNumber>
    </recommendedName>
</protein>
<sequence length="294" mass="31711">METRIDGHTVMLGLFGSPVGHSGSPAMYNYSFKRVGINAAYLAFNIKADEMSNALNKMRLLNMRGANVTMPCKKVAANLVDELSPAAELVGAVNTIVNNGGILRGYNTDGAGYVENLRYHGIEPKGKQLTILGAGGAGTAIAVQMALDVAEAIYIFNPKDVFYQNAELTAQRIMEKVPSCQVTVNDINDKTALKEAITKSDILANATKIGMAPNIDQTNIEDMSLFRSNLIVTDTVYNPQITRMLADAAEHGSQIIDGKGMLVWQGAAAFKLYSGKEMPVEEVIQQFFSDDGGH</sequence>
<dbReference type="EC" id="1.1.1.25" evidence="9"/>
<dbReference type="InterPro" id="IPR022893">
    <property type="entry name" value="Shikimate_DH_fam"/>
</dbReference>
<comment type="caution">
    <text evidence="9">Lacks conserved residue(s) required for the propagation of feature annotation.</text>
</comment>
<feature type="binding site" evidence="9">
    <location>
        <begin position="133"/>
        <end position="137"/>
    </location>
    <ligand>
        <name>NADP(+)</name>
        <dbReference type="ChEBI" id="CHEBI:58349"/>
    </ligand>
</feature>
<organism evidence="12 13">
    <name type="scientific">Pediococcus pentosaceus</name>
    <dbReference type="NCBI Taxonomy" id="1255"/>
    <lineage>
        <taxon>Bacteria</taxon>
        <taxon>Bacillati</taxon>
        <taxon>Bacillota</taxon>
        <taxon>Bacilli</taxon>
        <taxon>Lactobacillales</taxon>
        <taxon>Lactobacillaceae</taxon>
        <taxon>Pediococcus</taxon>
    </lineage>
</organism>
<evidence type="ECO:0000256" key="9">
    <source>
        <dbReference type="HAMAP-Rule" id="MF_00222"/>
    </source>
</evidence>
<dbReference type="GO" id="GO:0050661">
    <property type="term" value="F:NADP binding"/>
    <property type="evidence" value="ECO:0007669"/>
    <property type="project" value="InterPro"/>
</dbReference>
<comment type="pathway">
    <text evidence="1 9">Metabolic intermediate biosynthesis; chorismate biosynthesis; chorismate from D-erythrose 4-phosphate and phosphoenolpyruvate: step 4/7.</text>
</comment>
<feature type="binding site" evidence="9">
    <location>
        <begin position="22"/>
        <end position="24"/>
    </location>
    <ligand>
        <name>shikimate</name>
        <dbReference type="ChEBI" id="CHEBI:36208"/>
    </ligand>
</feature>
<evidence type="ECO:0000256" key="6">
    <source>
        <dbReference type="ARBA" id="ARBA00051639"/>
    </source>
</evidence>
<dbReference type="FunFam" id="3.40.50.720:FF:000086">
    <property type="entry name" value="Quinate/shikimate dehydrogenase"/>
    <property type="match status" value="1"/>
</dbReference>
<evidence type="ECO:0000259" key="11">
    <source>
        <dbReference type="Pfam" id="PF18317"/>
    </source>
</evidence>
<evidence type="ECO:0000256" key="1">
    <source>
        <dbReference type="ARBA" id="ARBA00004871"/>
    </source>
</evidence>
<feature type="binding site" evidence="9">
    <location>
        <position position="235"/>
    </location>
    <ligand>
        <name>NADP(+)</name>
        <dbReference type="ChEBI" id="CHEBI:58349"/>
    </ligand>
</feature>
<comment type="catalytic activity">
    <reaction evidence="9">
        <text>shikimate + NADP(+) = 3-dehydroshikimate + NADPH + H(+)</text>
        <dbReference type="Rhea" id="RHEA:17737"/>
        <dbReference type="ChEBI" id="CHEBI:15378"/>
        <dbReference type="ChEBI" id="CHEBI:16630"/>
        <dbReference type="ChEBI" id="CHEBI:36208"/>
        <dbReference type="ChEBI" id="CHEBI:57783"/>
        <dbReference type="ChEBI" id="CHEBI:58349"/>
        <dbReference type="EC" id="1.1.1.25"/>
    </reaction>
</comment>
<gene>
    <name evidence="9 12" type="primary">aroE</name>
    <name evidence="12" type="ORF">ITQ90_02735</name>
</gene>
<proteinExistence type="inferred from homology"/>
<feature type="active site" description="Proton acceptor" evidence="9">
    <location>
        <position position="73"/>
    </location>
</feature>
<comment type="pathway">
    <text evidence="8">Aromatic compound metabolism; 3,4-dihydroxybenzoate biosynthesis; 3-dehydroquinate from D-quinate (NAD(+) route).</text>
</comment>
<comment type="function">
    <text evidence="9">Involved in the biosynthesis of the chorismate, which leads to the biosynthesis of aromatic amino acids. Catalyzes the reversible NADPH linked reduction of 3-dehydroshikimate (DHSA) to yield shikimate (SA).</text>
</comment>
<evidence type="ECO:0000256" key="7">
    <source>
        <dbReference type="ARBA" id="ARBA00052329"/>
    </source>
</evidence>
<evidence type="ECO:0000259" key="10">
    <source>
        <dbReference type="Pfam" id="PF08501"/>
    </source>
</evidence>
<dbReference type="RefSeq" id="WP_195749310.1">
    <property type="nucleotide sequence ID" value="NZ_CP197205.1"/>
</dbReference>
<feature type="binding site" evidence="9">
    <location>
        <position position="237"/>
    </location>
    <ligand>
        <name>shikimate</name>
        <dbReference type="ChEBI" id="CHEBI:36208"/>
    </ligand>
</feature>
<feature type="binding site" evidence="9">
    <location>
        <position position="94"/>
    </location>
    <ligand>
        <name>shikimate</name>
        <dbReference type="ChEBI" id="CHEBI:36208"/>
    </ligand>
</feature>
<evidence type="ECO:0000256" key="3">
    <source>
        <dbReference type="ARBA" id="ARBA00022857"/>
    </source>
</evidence>
<feature type="domain" description="Shikimate dehydrogenase substrate binding N-terminal" evidence="10">
    <location>
        <begin position="14"/>
        <end position="96"/>
    </location>
</feature>
<evidence type="ECO:0000313" key="13">
    <source>
        <dbReference type="Proteomes" id="UP001194632"/>
    </source>
</evidence>
<dbReference type="GO" id="GO:0019632">
    <property type="term" value="P:shikimate metabolic process"/>
    <property type="evidence" value="ECO:0007669"/>
    <property type="project" value="InterPro"/>
</dbReference>
<dbReference type="InterPro" id="IPR013708">
    <property type="entry name" value="Shikimate_DH-bd_N"/>
</dbReference>
<reference evidence="12" key="1">
    <citation type="submission" date="2020-11" db="EMBL/GenBank/DDBJ databases">
        <title>Antibiotic susceptibility profiles of Pediococcus pentosaceus from various origins and their implications for the safety assessment of strains with food-technology applications.</title>
        <authorList>
            <person name="Shani N."/>
            <person name="Oberhaensli S."/>
            <person name="Arias E."/>
        </authorList>
    </citation>
    <scope>NUCLEOTIDE SEQUENCE</scope>
    <source>
        <strain evidence="12">FAM 24207</strain>
    </source>
</reference>
<keyword evidence="5 9" id="KW-0057">Aromatic amino acid biosynthesis</keyword>
<dbReference type="PANTHER" id="PTHR21089:SF1">
    <property type="entry name" value="BIFUNCTIONAL 3-DEHYDROQUINATE DEHYDRATASE_SHIKIMATE DEHYDROGENASE, CHLOROPLASTIC"/>
    <property type="match status" value="1"/>
</dbReference>
<feature type="domain" description="SDH C-terminal" evidence="11">
    <location>
        <begin position="260"/>
        <end position="286"/>
    </location>
</feature>
<dbReference type="Pfam" id="PF08501">
    <property type="entry name" value="Shikimate_dh_N"/>
    <property type="match status" value="1"/>
</dbReference>
<dbReference type="Proteomes" id="UP001194632">
    <property type="component" value="Unassembled WGS sequence"/>
</dbReference>
<dbReference type="InterPro" id="IPR041121">
    <property type="entry name" value="SDH_C"/>
</dbReference>
<dbReference type="InterPro" id="IPR011342">
    <property type="entry name" value="Shikimate_DH"/>
</dbReference>
<dbReference type="NCBIfam" id="NF009200">
    <property type="entry name" value="PRK12548.1"/>
    <property type="match status" value="1"/>
</dbReference>
<dbReference type="InterPro" id="IPR036291">
    <property type="entry name" value="NAD(P)-bd_dom_sf"/>
</dbReference>
<dbReference type="Pfam" id="PF18317">
    <property type="entry name" value="SDH_C"/>
    <property type="match status" value="1"/>
</dbReference>
<evidence type="ECO:0000256" key="4">
    <source>
        <dbReference type="ARBA" id="ARBA00023002"/>
    </source>
</evidence>
<dbReference type="GO" id="GO:0030266">
    <property type="term" value="F:quinate 3-dehydrogenase (NAD+) activity"/>
    <property type="evidence" value="ECO:0007669"/>
    <property type="project" value="UniProtKB-EC"/>
</dbReference>
<dbReference type="Gene3D" id="3.40.50.10860">
    <property type="entry name" value="Leucine Dehydrogenase, chain A, domain 1"/>
    <property type="match status" value="1"/>
</dbReference>
<dbReference type="PANTHER" id="PTHR21089">
    <property type="entry name" value="SHIKIMATE DEHYDROGENASE"/>
    <property type="match status" value="1"/>
</dbReference>
<comment type="subunit">
    <text evidence="9">Homodimer.</text>
</comment>
<evidence type="ECO:0000313" key="12">
    <source>
        <dbReference type="EMBL" id="MBF7114420.1"/>
    </source>
</evidence>
<dbReference type="NCBIfam" id="TIGR00507">
    <property type="entry name" value="aroE"/>
    <property type="match status" value="1"/>
</dbReference>
<dbReference type="SUPFAM" id="SSF53223">
    <property type="entry name" value="Aminoacid dehydrogenase-like, N-terminal domain"/>
    <property type="match status" value="1"/>
</dbReference>
<accession>A0AB73HED3</accession>
<keyword evidence="2 9" id="KW-0028">Amino-acid biosynthesis</keyword>
<comment type="similarity">
    <text evidence="9">Belongs to the shikimate dehydrogenase family.</text>
</comment>
<comment type="catalytic activity">
    <reaction evidence="7">
        <text>shikimate + NAD(+) = 3-dehydroshikimate + NADH + H(+)</text>
        <dbReference type="Rhea" id="RHEA:17741"/>
        <dbReference type="ChEBI" id="CHEBI:15378"/>
        <dbReference type="ChEBI" id="CHEBI:16630"/>
        <dbReference type="ChEBI" id="CHEBI:36208"/>
        <dbReference type="ChEBI" id="CHEBI:57540"/>
        <dbReference type="ChEBI" id="CHEBI:57945"/>
    </reaction>
</comment>
<dbReference type="CDD" id="cd01065">
    <property type="entry name" value="NAD_bind_Shikimate_DH"/>
    <property type="match status" value="1"/>
</dbReference>
<feature type="binding site" evidence="9">
    <location>
        <position position="69"/>
    </location>
    <ligand>
        <name>shikimate</name>
        <dbReference type="ChEBI" id="CHEBI:36208"/>
    </ligand>
</feature>
<comment type="catalytic activity">
    <reaction evidence="6">
        <text>L-quinate + NAD(+) = 3-dehydroquinate + NADH + H(+)</text>
        <dbReference type="Rhea" id="RHEA:22364"/>
        <dbReference type="ChEBI" id="CHEBI:15378"/>
        <dbReference type="ChEBI" id="CHEBI:29751"/>
        <dbReference type="ChEBI" id="CHEBI:32364"/>
        <dbReference type="ChEBI" id="CHEBI:57540"/>
        <dbReference type="ChEBI" id="CHEBI:57945"/>
        <dbReference type="EC" id="1.1.1.24"/>
    </reaction>
</comment>
<dbReference type="EMBL" id="JADOFP010000002">
    <property type="protein sequence ID" value="MBF7114420.1"/>
    <property type="molecule type" value="Genomic_DNA"/>
</dbReference>
<dbReference type="SUPFAM" id="SSF51735">
    <property type="entry name" value="NAD(P)-binding Rossmann-fold domains"/>
    <property type="match status" value="1"/>
</dbReference>
<feature type="binding site" evidence="9">
    <location>
        <position position="109"/>
    </location>
    <ligand>
        <name>shikimate</name>
        <dbReference type="ChEBI" id="CHEBI:36208"/>
    </ligand>
</feature>
<dbReference type="InterPro" id="IPR046346">
    <property type="entry name" value="Aminoacid_DH-like_N_sf"/>
</dbReference>
<dbReference type="HAMAP" id="MF_00222">
    <property type="entry name" value="Shikimate_DH_AroE"/>
    <property type="match status" value="1"/>
</dbReference>